<proteinExistence type="inferred from homology"/>
<dbReference type="SUPFAM" id="SSF53756">
    <property type="entry name" value="UDP-Glycosyltransferase/glycogen phosphorylase"/>
    <property type="match status" value="1"/>
</dbReference>
<dbReference type="OrthoDB" id="9761633at2"/>
<dbReference type="Gene3D" id="3.40.50.2000">
    <property type="entry name" value="Glycogen Phosphorylase B"/>
    <property type="match status" value="2"/>
</dbReference>
<name>A0A0H5DRZ8_9BACT</name>
<dbReference type="GO" id="GO:0005992">
    <property type="term" value="P:trehalose biosynthetic process"/>
    <property type="evidence" value="ECO:0007669"/>
    <property type="project" value="InterPro"/>
</dbReference>
<dbReference type="AlphaFoldDB" id="A0A0H5DRZ8"/>
<dbReference type="GO" id="GO:0003825">
    <property type="term" value="F:alpha,alpha-trehalose-phosphate synthase (UDP-forming) activity"/>
    <property type="evidence" value="ECO:0007669"/>
    <property type="project" value="TreeGrafter"/>
</dbReference>
<dbReference type="InterPro" id="IPR001830">
    <property type="entry name" value="Glyco_trans_20"/>
</dbReference>
<dbReference type="EMBL" id="CWGJ01000028">
    <property type="protein sequence ID" value="CRX39427.1"/>
    <property type="molecule type" value="Genomic_DNA"/>
</dbReference>
<dbReference type="GO" id="GO:0004805">
    <property type="term" value="F:trehalose-phosphatase activity"/>
    <property type="evidence" value="ECO:0007669"/>
    <property type="project" value="TreeGrafter"/>
</dbReference>
<keyword evidence="3" id="KW-1185">Reference proteome</keyword>
<evidence type="ECO:0000313" key="2">
    <source>
        <dbReference type="EMBL" id="CRX39427.1"/>
    </source>
</evidence>
<evidence type="ECO:0000256" key="1">
    <source>
        <dbReference type="ARBA" id="ARBA00008799"/>
    </source>
</evidence>
<gene>
    <name evidence="2" type="ORF">ELAC_2106</name>
</gene>
<accession>A0A0H5DRZ8</accession>
<dbReference type="GO" id="GO:0005829">
    <property type="term" value="C:cytosol"/>
    <property type="evidence" value="ECO:0007669"/>
    <property type="project" value="TreeGrafter"/>
</dbReference>
<dbReference type="PANTHER" id="PTHR10788:SF106">
    <property type="entry name" value="BCDNA.GH08860"/>
    <property type="match status" value="1"/>
</dbReference>
<dbReference type="CDD" id="cd03788">
    <property type="entry name" value="GT20_TPS"/>
    <property type="match status" value="1"/>
</dbReference>
<evidence type="ECO:0000313" key="3">
    <source>
        <dbReference type="Proteomes" id="UP000220251"/>
    </source>
</evidence>
<dbReference type="Pfam" id="PF00982">
    <property type="entry name" value="Glyco_transf_20"/>
    <property type="match status" value="1"/>
</dbReference>
<comment type="similarity">
    <text evidence="1">Belongs to the glycosyltransferase 20 family.</text>
</comment>
<sequence length="498" mass="57599">MDNEVKTERLVVVSNRLPITLRRHKGRLVLSKASGGLITALQPLLKAQKGVWVGWPGTTDYTEEEIAPLIQKFEMEAGYRLVPIMLTKEEVSGYYDGFSNEIIWPLFHDLHSLCNFNPSYWKQYEAVNEKFARKVMEVSSPRDFLWIQDYHLILLAKKLKNLGFKEKLTFFLHIPFAPLDIFLKIPWRFDLLRAMLSYDFIGFQTMRDQRNFIHSVRTLLGDAAVKGSGNKTVCMTHDTQTQIGTFPISIDFREFTSKADRPEVLSECVKLKNSLSNRKMVFSLDRLDYTKGIPYRLEAIRTFLMKYPEYHGKVNFIQVVVPSRTEIPGYYELKQKIDRLVGEINSEYTTSGWIPIHYMFHPLTELQLVSFYRASDVCLVTPVKDGMNLVSKEFAAANIEEEGVLVLSEFAGSACQLKEACLLVNPYDRERMADAIYQALEMGETERRNRMKRLRKKIRDEDIYHWVESVFQSIGEEPGFSHPVAPEYIPAEVSPLDK</sequence>
<dbReference type="PANTHER" id="PTHR10788">
    <property type="entry name" value="TREHALOSE-6-PHOSPHATE SYNTHASE"/>
    <property type="match status" value="1"/>
</dbReference>
<dbReference type="RefSeq" id="WP_098039294.1">
    <property type="nucleotide sequence ID" value="NZ_CWGJ01000028.1"/>
</dbReference>
<protein>
    <submittedName>
        <fullName evidence="2">Uncharacterized protein</fullName>
    </submittedName>
</protein>
<dbReference type="Proteomes" id="UP000220251">
    <property type="component" value="Unassembled WGS sequence"/>
</dbReference>
<organism evidence="2 3">
    <name type="scientific">Estrella lausannensis</name>
    <dbReference type="NCBI Taxonomy" id="483423"/>
    <lineage>
        <taxon>Bacteria</taxon>
        <taxon>Pseudomonadati</taxon>
        <taxon>Chlamydiota</taxon>
        <taxon>Chlamydiia</taxon>
        <taxon>Parachlamydiales</taxon>
        <taxon>Candidatus Criblamydiaceae</taxon>
        <taxon>Estrella</taxon>
    </lineage>
</organism>
<reference evidence="3" key="1">
    <citation type="submission" date="2015-06" db="EMBL/GenBank/DDBJ databases">
        <authorList>
            <person name="Bertelli C."/>
        </authorList>
    </citation>
    <scope>NUCLEOTIDE SEQUENCE [LARGE SCALE GENOMIC DNA]</scope>
    <source>
        <strain evidence="3">CRIB-30</strain>
    </source>
</reference>